<evidence type="ECO:0000313" key="2">
    <source>
        <dbReference type="EMBL" id="OAL24023.1"/>
    </source>
</evidence>
<name>A0A178C4Z3_9EURO</name>
<sequence length="262" mass="29755">MAQNMYDNPAFFNEYRQLPRSVHGLDGAPEWPTLRRLVGDIQGARVLDLGCGFGWFCRWAVKEAAARSAHGVDISENMLRRAREMPAAEEEKSLITYERSDLEQGLELAPGSYDFVYSSLALHYLPTDALRRLLAQVFACLDNTSTIAPGRFVFSVEHPVLTAPADASWRRDEQGRVFWPLNRYWDEGLRVTDWLADGVRKYHRTVETYVSLLLEAGFVLESLKESWDGLDLRTKVDEGGEAHRPYFLLVAVSKPVFPVVES</sequence>
<gene>
    <name evidence="2" type="ORF">AYO20_10768</name>
</gene>
<dbReference type="InterPro" id="IPR029063">
    <property type="entry name" value="SAM-dependent_MTases_sf"/>
</dbReference>
<dbReference type="PANTHER" id="PTHR43464">
    <property type="entry name" value="METHYLTRANSFERASE"/>
    <property type="match status" value="1"/>
</dbReference>
<keyword evidence="3" id="KW-1185">Reference proteome</keyword>
<dbReference type="EMBL" id="LVCJ01000121">
    <property type="protein sequence ID" value="OAL24023.1"/>
    <property type="molecule type" value="Genomic_DNA"/>
</dbReference>
<accession>A0A178C4Z3</accession>
<dbReference type="PANTHER" id="PTHR43464:SF23">
    <property type="entry name" value="JUVENILE HORMONE ACID O-METHYLTRANSFERASE"/>
    <property type="match status" value="1"/>
</dbReference>
<organism evidence="2 3">
    <name type="scientific">Fonsecaea nubica</name>
    <dbReference type="NCBI Taxonomy" id="856822"/>
    <lineage>
        <taxon>Eukaryota</taxon>
        <taxon>Fungi</taxon>
        <taxon>Dikarya</taxon>
        <taxon>Ascomycota</taxon>
        <taxon>Pezizomycotina</taxon>
        <taxon>Eurotiomycetes</taxon>
        <taxon>Chaetothyriomycetidae</taxon>
        <taxon>Chaetothyriales</taxon>
        <taxon>Herpotrichiellaceae</taxon>
        <taxon>Fonsecaea</taxon>
    </lineage>
</organism>
<dbReference type="InterPro" id="IPR041698">
    <property type="entry name" value="Methyltransf_25"/>
</dbReference>
<proteinExistence type="predicted"/>
<dbReference type="Pfam" id="PF13649">
    <property type="entry name" value="Methyltransf_25"/>
    <property type="match status" value="1"/>
</dbReference>
<dbReference type="Proteomes" id="UP000185904">
    <property type="component" value="Unassembled WGS sequence"/>
</dbReference>
<dbReference type="OrthoDB" id="66144at2759"/>
<dbReference type="SUPFAM" id="SSF53335">
    <property type="entry name" value="S-adenosyl-L-methionine-dependent methyltransferases"/>
    <property type="match status" value="1"/>
</dbReference>
<protein>
    <recommendedName>
        <fullName evidence="1">Methyltransferase domain-containing protein</fullName>
    </recommendedName>
</protein>
<dbReference type="GeneID" id="34594156"/>
<reference evidence="2 3" key="1">
    <citation type="submission" date="2016-03" db="EMBL/GenBank/DDBJ databases">
        <title>The draft genome sequence of Fonsecaea nubica causative agent of cutaneous subcutaneous infection in human host.</title>
        <authorList>
            <person name="Costa F."/>
            <person name="Sybren D.H."/>
            <person name="Raittz R.T."/>
            <person name="Weiss V.A."/>
            <person name="Leao A.C."/>
            <person name="Gomes R."/>
            <person name="De Souza E.M."/>
            <person name="Pedrosa F.O."/>
            <person name="Steffens M.B."/>
            <person name="Bombassaro A."/>
            <person name="Tadra-Sfeir M.Z."/>
            <person name="Moreno L.F."/>
            <person name="Najafzadeh M.J."/>
            <person name="Felipe M.S."/>
            <person name="Teixeira M."/>
            <person name="Sun J."/>
            <person name="Xi L."/>
            <person name="Castro M.A."/>
            <person name="Vicente V.A."/>
        </authorList>
    </citation>
    <scope>NUCLEOTIDE SEQUENCE [LARGE SCALE GENOMIC DNA]</scope>
    <source>
        <strain evidence="2 3">CBS 269.64</strain>
    </source>
</reference>
<evidence type="ECO:0000313" key="3">
    <source>
        <dbReference type="Proteomes" id="UP000185904"/>
    </source>
</evidence>
<dbReference type="Gene3D" id="3.40.50.150">
    <property type="entry name" value="Vaccinia Virus protein VP39"/>
    <property type="match status" value="1"/>
</dbReference>
<dbReference type="AlphaFoldDB" id="A0A178C4Z3"/>
<feature type="domain" description="Methyltransferase" evidence="1">
    <location>
        <begin position="46"/>
        <end position="142"/>
    </location>
</feature>
<comment type="caution">
    <text evidence="2">The sequence shown here is derived from an EMBL/GenBank/DDBJ whole genome shotgun (WGS) entry which is preliminary data.</text>
</comment>
<dbReference type="RefSeq" id="XP_022494992.1">
    <property type="nucleotide sequence ID" value="XM_022649024.1"/>
</dbReference>
<evidence type="ECO:0000259" key="1">
    <source>
        <dbReference type="Pfam" id="PF13649"/>
    </source>
</evidence>
<dbReference type="CDD" id="cd02440">
    <property type="entry name" value="AdoMet_MTases"/>
    <property type="match status" value="1"/>
</dbReference>
<dbReference type="GO" id="GO:0010420">
    <property type="term" value="F:polyprenyldihydroxybenzoate methyltransferase activity"/>
    <property type="evidence" value="ECO:0007669"/>
    <property type="project" value="TreeGrafter"/>
</dbReference>